<protein>
    <submittedName>
        <fullName evidence="2">Uncharacterized protein</fullName>
    </submittedName>
</protein>
<comment type="caution">
    <text evidence="2">The sequence shown here is derived from an EMBL/GenBank/DDBJ whole genome shotgun (WGS) entry which is preliminary data.</text>
</comment>
<gene>
    <name evidence="2" type="ORF">H5410_012616</name>
</gene>
<dbReference type="AlphaFoldDB" id="A0A9J6AS74"/>
<evidence type="ECO:0000256" key="1">
    <source>
        <dbReference type="SAM" id="MobiDB-lite"/>
    </source>
</evidence>
<proteinExistence type="predicted"/>
<feature type="region of interest" description="Disordered" evidence="1">
    <location>
        <begin position="1"/>
        <end position="32"/>
    </location>
</feature>
<evidence type="ECO:0000313" key="2">
    <source>
        <dbReference type="EMBL" id="KAG5627398.1"/>
    </source>
</evidence>
<organism evidence="2 3">
    <name type="scientific">Solanum commersonii</name>
    <name type="common">Commerson's wild potato</name>
    <name type="synonym">Commerson's nightshade</name>
    <dbReference type="NCBI Taxonomy" id="4109"/>
    <lineage>
        <taxon>Eukaryota</taxon>
        <taxon>Viridiplantae</taxon>
        <taxon>Streptophyta</taxon>
        <taxon>Embryophyta</taxon>
        <taxon>Tracheophyta</taxon>
        <taxon>Spermatophyta</taxon>
        <taxon>Magnoliopsida</taxon>
        <taxon>eudicotyledons</taxon>
        <taxon>Gunneridae</taxon>
        <taxon>Pentapetalae</taxon>
        <taxon>asterids</taxon>
        <taxon>lamiids</taxon>
        <taxon>Solanales</taxon>
        <taxon>Solanaceae</taxon>
        <taxon>Solanoideae</taxon>
        <taxon>Solaneae</taxon>
        <taxon>Solanum</taxon>
    </lineage>
</organism>
<dbReference type="EMBL" id="JACXVP010000002">
    <property type="protein sequence ID" value="KAG5627398.1"/>
    <property type="molecule type" value="Genomic_DNA"/>
</dbReference>
<dbReference type="OrthoDB" id="1298831at2759"/>
<dbReference type="Proteomes" id="UP000824120">
    <property type="component" value="Chromosome 2"/>
</dbReference>
<accession>A0A9J6AS74</accession>
<sequence>MGDINSSNGGLNDPLNLDNLNHASGAEDDVENSGVVNRRIHRLLAEVEGQIDQNNGRTGRLVGDYAKPNYNGMQSKYVLLIAANTSEINQSVLQATQNNCVFRGKQIDEFWEGLSHASQRMLNNAVGRLIMKKTPEEAIEILNELAEDANQRHPTHECQQWSFTEEEVHVVGNFNKGNYQERNNFNAMGQRHPGFSWSSSNGSLNAWQQNNARGQGQAQALQGY</sequence>
<feature type="compositionally biased region" description="Low complexity" evidence="1">
    <location>
        <begin position="1"/>
        <end position="21"/>
    </location>
</feature>
<feature type="compositionally biased region" description="Low complexity" evidence="1">
    <location>
        <begin position="205"/>
        <end position="224"/>
    </location>
</feature>
<evidence type="ECO:0000313" key="3">
    <source>
        <dbReference type="Proteomes" id="UP000824120"/>
    </source>
</evidence>
<reference evidence="2 3" key="1">
    <citation type="submission" date="2020-09" db="EMBL/GenBank/DDBJ databases">
        <title>De no assembly of potato wild relative species, Solanum commersonii.</title>
        <authorList>
            <person name="Cho K."/>
        </authorList>
    </citation>
    <scope>NUCLEOTIDE SEQUENCE [LARGE SCALE GENOMIC DNA]</scope>
    <source>
        <strain evidence="2">LZ3.2</strain>
        <tissue evidence="2">Leaf</tissue>
    </source>
</reference>
<feature type="region of interest" description="Disordered" evidence="1">
    <location>
        <begin position="190"/>
        <end position="224"/>
    </location>
</feature>
<name>A0A9J6AS74_SOLCO</name>
<keyword evidence="3" id="KW-1185">Reference proteome</keyword>